<comment type="caution">
    <text evidence="2">The sequence shown here is derived from an EMBL/GenBank/DDBJ whole genome shotgun (WGS) entry which is preliminary data.</text>
</comment>
<evidence type="ECO:0000313" key="2">
    <source>
        <dbReference type="EMBL" id="THU49664.1"/>
    </source>
</evidence>
<evidence type="ECO:0000313" key="3">
    <source>
        <dbReference type="Proteomes" id="UP000317650"/>
    </source>
</evidence>
<feature type="region of interest" description="Disordered" evidence="1">
    <location>
        <begin position="50"/>
        <end position="72"/>
    </location>
</feature>
<accession>A0A4S8INQ3</accession>
<dbReference type="AlphaFoldDB" id="A0A4S8INQ3"/>
<keyword evidence="3" id="KW-1185">Reference proteome</keyword>
<reference evidence="2 3" key="1">
    <citation type="journal article" date="2019" name="Nat. Plants">
        <title>Genome sequencing of Musa balbisiana reveals subgenome evolution and function divergence in polyploid bananas.</title>
        <authorList>
            <person name="Yao X."/>
        </authorList>
    </citation>
    <scope>NUCLEOTIDE SEQUENCE [LARGE SCALE GENOMIC DNA]</scope>
    <source>
        <strain evidence="3">cv. DH-PKW</strain>
        <tissue evidence="2">Leaves</tissue>
    </source>
</reference>
<sequence length="72" mass="8061">MAYRGGAEETVGFHVPLHGARVSMTEENFLGIPRGFRRRKKLPRRVYIHRASHAHVPHTVPSGPTHHSATVT</sequence>
<dbReference type="Proteomes" id="UP000317650">
    <property type="component" value="Chromosome 6"/>
</dbReference>
<name>A0A4S8INQ3_MUSBA</name>
<evidence type="ECO:0000256" key="1">
    <source>
        <dbReference type="SAM" id="MobiDB-lite"/>
    </source>
</evidence>
<gene>
    <name evidence="2" type="ORF">C4D60_Mb06t11920</name>
</gene>
<organism evidence="2 3">
    <name type="scientific">Musa balbisiana</name>
    <name type="common">Banana</name>
    <dbReference type="NCBI Taxonomy" id="52838"/>
    <lineage>
        <taxon>Eukaryota</taxon>
        <taxon>Viridiplantae</taxon>
        <taxon>Streptophyta</taxon>
        <taxon>Embryophyta</taxon>
        <taxon>Tracheophyta</taxon>
        <taxon>Spermatophyta</taxon>
        <taxon>Magnoliopsida</taxon>
        <taxon>Liliopsida</taxon>
        <taxon>Zingiberales</taxon>
        <taxon>Musaceae</taxon>
        <taxon>Musa</taxon>
    </lineage>
</organism>
<dbReference type="EMBL" id="PYDT01000009">
    <property type="protein sequence ID" value="THU49664.1"/>
    <property type="molecule type" value="Genomic_DNA"/>
</dbReference>
<protein>
    <submittedName>
        <fullName evidence="2">Uncharacterized protein</fullName>
    </submittedName>
</protein>
<proteinExistence type="predicted"/>